<dbReference type="EMBL" id="CP002447">
    <property type="protein sequence ID" value="ADV14717.1"/>
    <property type="molecule type" value="Genomic_DNA"/>
</dbReference>
<evidence type="ECO:0000313" key="1">
    <source>
        <dbReference type="EMBL" id="ADV14717.1"/>
    </source>
</evidence>
<dbReference type="InterPro" id="IPR029063">
    <property type="entry name" value="SAM-dependent_MTases_sf"/>
</dbReference>
<dbReference type="OrthoDB" id="8204989at2"/>
<dbReference type="SUPFAM" id="SSF53335">
    <property type="entry name" value="S-adenosyl-L-methionine-dependent methyltransferases"/>
    <property type="match status" value="1"/>
</dbReference>
<reference evidence="2" key="1">
    <citation type="submission" date="2011-01" db="EMBL/GenBank/DDBJ databases">
        <title>Complete sequence of chromosome of Mesorhizobium ciceri bv. biserrulae WSM1271.</title>
        <authorList>
            <person name="Lucas S."/>
            <person name="Copeland A."/>
            <person name="Lapidus A."/>
            <person name="Cheng J.-F."/>
            <person name="Goodwin L."/>
            <person name="Pitluck S."/>
            <person name="Teshima H."/>
            <person name="Detter J.C."/>
            <person name="Han C."/>
            <person name="Tapia R."/>
            <person name="Land M."/>
            <person name="Hauser L."/>
            <person name="Kyrpides N."/>
            <person name="Ivanova N."/>
            <person name="Nandasena K."/>
            <person name="Reeve W.G."/>
            <person name="Howieson J.G."/>
            <person name="O'Hara G."/>
            <person name="Tiwari R.P."/>
            <person name="Woyke T."/>
        </authorList>
    </citation>
    <scope>NUCLEOTIDE SEQUENCE [LARGE SCALE GENOMIC DNA]</scope>
    <source>
        <strain evidence="2">HAMBI 2942 / LMG 23838 / WSM1271</strain>
    </source>
</reference>
<dbReference type="Gene3D" id="3.40.50.150">
    <property type="entry name" value="Vaccinia Virus protein VP39"/>
    <property type="match status" value="1"/>
</dbReference>
<accession>E8TGK4</accession>
<gene>
    <name evidence="1" type="ordered locus">Mesci_5625</name>
</gene>
<dbReference type="RefSeq" id="WP_013533367.1">
    <property type="nucleotide sequence ID" value="NC_014923.1"/>
</dbReference>
<organism evidence="1 2">
    <name type="scientific">Mesorhizobium ciceri biovar biserrulae (strain HAMBI 2942 / LMG 23838 / WSM1271)</name>
    <dbReference type="NCBI Taxonomy" id="765698"/>
    <lineage>
        <taxon>Bacteria</taxon>
        <taxon>Pseudomonadati</taxon>
        <taxon>Pseudomonadota</taxon>
        <taxon>Alphaproteobacteria</taxon>
        <taxon>Hyphomicrobiales</taxon>
        <taxon>Phyllobacteriaceae</taxon>
        <taxon>Mesorhizobium</taxon>
    </lineage>
</organism>
<protein>
    <recommendedName>
        <fullName evidence="3">Class I SAM-dependent methyltransferase</fullName>
    </recommendedName>
</protein>
<dbReference type="eggNOG" id="COG0318">
    <property type="taxonomic scope" value="Bacteria"/>
</dbReference>
<name>E8TGK4_MESCW</name>
<dbReference type="KEGG" id="mci:Mesci_5625"/>
<sequence length="343" mass="38798">MEQQVEDFFKDCDKAPRLNEMADFFSATAAGRSGAPIKVPSVDARLFQGDVSLQSFTSVHRQIWGRFDPHYHASIPYRLEEEVRVGDAFLRYADAIADETVPARFYLLGAAEGTLARTLAQLGNGKIQTLSCSPNKENEESFFLHGRPAHATFFLGPFHHLTRSRMVGTSALRHFADGFDIILEDTTFQMYSPNRKAQIGFVKHHLKDGGIFFFFEKFRQDDDISYLSRELQKDYGYKARFFTQDDIKNKTESILKQMNFNETTLSEMSESVAAHFKYGCVTWNSGNFYTLAASNNADNLRRVISAMAPPCIPNEYVYTETPASLPGLAFEPPPFRRLAASGR</sequence>
<dbReference type="HOGENOM" id="CLU_080145_0_0_5"/>
<proteinExistence type="predicted"/>
<dbReference type="PATRIC" id="fig|765698.3.peg.6147"/>
<evidence type="ECO:0008006" key="3">
    <source>
        <dbReference type="Google" id="ProtNLM"/>
    </source>
</evidence>
<dbReference type="GeneID" id="90992940"/>
<dbReference type="CDD" id="cd02440">
    <property type="entry name" value="AdoMet_MTases"/>
    <property type="match status" value="1"/>
</dbReference>
<evidence type="ECO:0000313" key="2">
    <source>
        <dbReference type="Proteomes" id="UP000007471"/>
    </source>
</evidence>
<dbReference type="Proteomes" id="UP000007471">
    <property type="component" value="Chromosome"/>
</dbReference>
<dbReference type="AlphaFoldDB" id="E8TGK4"/>